<dbReference type="InterPro" id="IPR036388">
    <property type="entry name" value="WH-like_DNA-bd_sf"/>
</dbReference>
<organism evidence="1 2">
    <name type="scientific">Parabacteroides goldsteinii DSM 19448 = WAL 12034</name>
    <dbReference type="NCBI Taxonomy" id="927665"/>
    <lineage>
        <taxon>Bacteria</taxon>
        <taxon>Pseudomonadati</taxon>
        <taxon>Bacteroidota</taxon>
        <taxon>Bacteroidia</taxon>
        <taxon>Bacteroidales</taxon>
        <taxon>Tannerellaceae</taxon>
        <taxon>Parabacteroides</taxon>
    </lineage>
</organism>
<dbReference type="HOGENOM" id="CLU_125445_0_0_10"/>
<sequence length="160" mass="17860">MKDYCAENEKNASSIFGSAFLTVPRFILDQLFSENLPVRQGGWLHLLLFAGCFYADGHVRLNDRMVSCRKGEFVGTQAQLARLSGINVSTVNRLLRQMADKKLITMNRIPGGTRIRVNGYVNFTAAPEKPKVEENTLADQLKAAKKQFGGRQMDDDVSTC</sequence>
<gene>
    <name evidence="1" type="ORF">HMPREF1535_04488</name>
</gene>
<comment type="caution">
    <text evidence="1">The sequence shown here is derived from an EMBL/GenBank/DDBJ whole genome shotgun (WGS) entry which is preliminary data.</text>
</comment>
<proteinExistence type="predicted"/>
<dbReference type="EMBL" id="AQHV01000025">
    <property type="protein sequence ID" value="KKB47631.1"/>
    <property type="molecule type" value="Genomic_DNA"/>
</dbReference>
<dbReference type="Proteomes" id="UP000033047">
    <property type="component" value="Unassembled WGS sequence"/>
</dbReference>
<dbReference type="STRING" id="927665.HMPREF1535_04488"/>
<accession>A0A0F5IQ27</accession>
<dbReference type="PATRIC" id="fig|927665.4.peg.4608"/>
<dbReference type="SUPFAM" id="SSF46785">
    <property type="entry name" value="Winged helix' DNA-binding domain"/>
    <property type="match status" value="1"/>
</dbReference>
<dbReference type="Gene3D" id="1.10.10.10">
    <property type="entry name" value="Winged helix-like DNA-binding domain superfamily/Winged helix DNA-binding domain"/>
    <property type="match status" value="1"/>
</dbReference>
<evidence type="ECO:0000313" key="2">
    <source>
        <dbReference type="Proteomes" id="UP000033047"/>
    </source>
</evidence>
<dbReference type="AlphaFoldDB" id="A0A0F5IQ27"/>
<dbReference type="InterPro" id="IPR036390">
    <property type="entry name" value="WH_DNA-bd_sf"/>
</dbReference>
<name>A0A0F5IQ27_9BACT</name>
<protein>
    <submittedName>
        <fullName evidence="1">Uncharacterized protein</fullName>
    </submittedName>
</protein>
<dbReference type="RefSeq" id="WP_010802613.1">
    <property type="nucleotide sequence ID" value="NZ_KQ033913.1"/>
</dbReference>
<evidence type="ECO:0000313" key="1">
    <source>
        <dbReference type="EMBL" id="KKB47631.1"/>
    </source>
</evidence>
<reference evidence="1 2" key="1">
    <citation type="submission" date="2013-04" db="EMBL/GenBank/DDBJ databases">
        <title>The Genome Sequence of Parabacteroides goldsteinii DSM 19448.</title>
        <authorList>
            <consortium name="The Broad Institute Genomics Platform"/>
            <person name="Earl A."/>
            <person name="Ward D."/>
            <person name="Feldgarden M."/>
            <person name="Gevers D."/>
            <person name="Martens E."/>
            <person name="Sakamoto M."/>
            <person name="Benno Y."/>
            <person name="Song Y."/>
            <person name="Liu C."/>
            <person name="Lee J."/>
            <person name="Bolanos M."/>
            <person name="Vaisanen M.L."/>
            <person name="Finegold S.M."/>
            <person name="Walker B."/>
            <person name="Young S."/>
            <person name="Zeng Q."/>
            <person name="Gargeya S."/>
            <person name="Fitzgerald M."/>
            <person name="Haas B."/>
            <person name="Abouelleil A."/>
            <person name="Allen A.W."/>
            <person name="Alvarado L."/>
            <person name="Arachchi H.M."/>
            <person name="Berlin A.M."/>
            <person name="Chapman S.B."/>
            <person name="Gainer-Dewar J."/>
            <person name="Goldberg J."/>
            <person name="Griggs A."/>
            <person name="Gujja S."/>
            <person name="Hansen M."/>
            <person name="Howarth C."/>
            <person name="Imamovic A."/>
            <person name="Ireland A."/>
            <person name="Larimer J."/>
            <person name="McCowan C."/>
            <person name="Murphy C."/>
            <person name="Pearson M."/>
            <person name="Poon T.W."/>
            <person name="Priest M."/>
            <person name="Roberts A."/>
            <person name="Saif S."/>
            <person name="Shea T."/>
            <person name="Sisk P."/>
            <person name="Sykes S."/>
            <person name="Wortman J."/>
            <person name="Nusbaum C."/>
            <person name="Birren B."/>
        </authorList>
    </citation>
    <scope>NUCLEOTIDE SEQUENCE [LARGE SCALE GENOMIC DNA]</scope>
    <source>
        <strain evidence="1 2">DSM 19448</strain>
    </source>
</reference>